<dbReference type="EMBL" id="CAJPDR010000341">
    <property type="protein sequence ID" value="CAF9932991.1"/>
    <property type="molecule type" value="Genomic_DNA"/>
</dbReference>
<evidence type="ECO:0000256" key="1">
    <source>
        <dbReference type="SAM" id="SignalP"/>
    </source>
</evidence>
<evidence type="ECO:0000313" key="2">
    <source>
        <dbReference type="EMBL" id="CAF9932991.1"/>
    </source>
</evidence>
<accession>A0A8H3G4Q8</accession>
<gene>
    <name evidence="2" type="ORF">ALECFALPRED_005459</name>
</gene>
<name>A0A8H3G4Q8_9LECA</name>
<reference evidence="2" key="1">
    <citation type="submission" date="2021-03" db="EMBL/GenBank/DDBJ databases">
        <authorList>
            <person name="Tagirdzhanova G."/>
        </authorList>
    </citation>
    <scope>NUCLEOTIDE SEQUENCE</scope>
</reference>
<proteinExistence type="predicted"/>
<comment type="caution">
    <text evidence="2">The sequence shown here is derived from an EMBL/GenBank/DDBJ whole genome shotgun (WGS) entry which is preliminary data.</text>
</comment>
<feature type="signal peptide" evidence="1">
    <location>
        <begin position="1"/>
        <end position="16"/>
    </location>
</feature>
<sequence length="158" mass="17676">MALPLTTAFLATTALALPTSTDPVLPQALGFDSGLDFLELTFTIYAEKDCKGEPAGIYVGSYGYYEAYQMQSYRLSRDLYDNERLDFYSGSETDQPHVNHSIVHTLDSHYTEACWLYDVTAGVNATEHDNINEHQGSNKGCQTLIENEWCAVIWKTST</sequence>
<dbReference type="Proteomes" id="UP000664203">
    <property type="component" value="Unassembled WGS sequence"/>
</dbReference>
<dbReference type="OrthoDB" id="10419054at2759"/>
<evidence type="ECO:0000313" key="3">
    <source>
        <dbReference type="Proteomes" id="UP000664203"/>
    </source>
</evidence>
<dbReference type="AlphaFoldDB" id="A0A8H3G4Q8"/>
<keyword evidence="1" id="KW-0732">Signal</keyword>
<organism evidence="2 3">
    <name type="scientific">Alectoria fallacina</name>
    <dbReference type="NCBI Taxonomy" id="1903189"/>
    <lineage>
        <taxon>Eukaryota</taxon>
        <taxon>Fungi</taxon>
        <taxon>Dikarya</taxon>
        <taxon>Ascomycota</taxon>
        <taxon>Pezizomycotina</taxon>
        <taxon>Lecanoromycetes</taxon>
        <taxon>OSLEUM clade</taxon>
        <taxon>Lecanoromycetidae</taxon>
        <taxon>Lecanorales</taxon>
        <taxon>Lecanorineae</taxon>
        <taxon>Parmeliaceae</taxon>
        <taxon>Alectoria</taxon>
    </lineage>
</organism>
<protein>
    <submittedName>
        <fullName evidence="2">Uncharacterized protein</fullName>
    </submittedName>
</protein>
<feature type="chain" id="PRO_5034259986" evidence="1">
    <location>
        <begin position="17"/>
        <end position="158"/>
    </location>
</feature>
<keyword evidence="3" id="KW-1185">Reference proteome</keyword>